<keyword evidence="3" id="KW-1185">Reference proteome</keyword>
<evidence type="ECO:0000256" key="1">
    <source>
        <dbReference type="SAM" id="MobiDB-lite"/>
    </source>
</evidence>
<feature type="region of interest" description="Disordered" evidence="1">
    <location>
        <begin position="70"/>
        <end position="94"/>
    </location>
</feature>
<dbReference type="AlphaFoldDB" id="A0A4Y2QQG6"/>
<accession>A0A4Y2QQG6</accession>
<dbReference type="Proteomes" id="UP000499080">
    <property type="component" value="Unassembled WGS sequence"/>
</dbReference>
<gene>
    <name evidence="2" type="ORF">AVEN_80869_1</name>
</gene>
<sequence length="122" mass="14626">MSIFAGSRKSDLKILAEELGEIVYDSHKLKDLKKMILASKEYDEECAQEWLNTIISEREENERINKEIQERRREEEINERRRKEEYDEQKQKDEMEFELQKIHFGAEDRVSNSVSNQNVDST</sequence>
<name>A0A4Y2QQG6_ARAVE</name>
<proteinExistence type="predicted"/>
<evidence type="ECO:0000313" key="2">
    <source>
        <dbReference type="EMBL" id="GBN65563.1"/>
    </source>
</evidence>
<comment type="caution">
    <text evidence="2">The sequence shown here is derived from an EMBL/GenBank/DDBJ whole genome shotgun (WGS) entry which is preliminary data.</text>
</comment>
<evidence type="ECO:0000313" key="3">
    <source>
        <dbReference type="Proteomes" id="UP000499080"/>
    </source>
</evidence>
<organism evidence="2 3">
    <name type="scientific">Araneus ventricosus</name>
    <name type="common">Orbweaver spider</name>
    <name type="synonym">Epeira ventricosa</name>
    <dbReference type="NCBI Taxonomy" id="182803"/>
    <lineage>
        <taxon>Eukaryota</taxon>
        <taxon>Metazoa</taxon>
        <taxon>Ecdysozoa</taxon>
        <taxon>Arthropoda</taxon>
        <taxon>Chelicerata</taxon>
        <taxon>Arachnida</taxon>
        <taxon>Araneae</taxon>
        <taxon>Araneomorphae</taxon>
        <taxon>Entelegynae</taxon>
        <taxon>Araneoidea</taxon>
        <taxon>Araneidae</taxon>
        <taxon>Araneus</taxon>
    </lineage>
</organism>
<dbReference type="EMBL" id="BGPR01014526">
    <property type="protein sequence ID" value="GBN65563.1"/>
    <property type="molecule type" value="Genomic_DNA"/>
</dbReference>
<protein>
    <submittedName>
        <fullName evidence="2">Uncharacterized protein</fullName>
    </submittedName>
</protein>
<reference evidence="2 3" key="1">
    <citation type="journal article" date="2019" name="Sci. Rep.">
        <title>Orb-weaving spider Araneus ventricosus genome elucidates the spidroin gene catalogue.</title>
        <authorList>
            <person name="Kono N."/>
            <person name="Nakamura H."/>
            <person name="Ohtoshi R."/>
            <person name="Moran D.A.P."/>
            <person name="Shinohara A."/>
            <person name="Yoshida Y."/>
            <person name="Fujiwara M."/>
            <person name="Mori M."/>
            <person name="Tomita M."/>
            <person name="Arakawa K."/>
        </authorList>
    </citation>
    <scope>NUCLEOTIDE SEQUENCE [LARGE SCALE GENOMIC DNA]</scope>
</reference>